<proteinExistence type="predicted"/>
<organism evidence="2 3">
    <name type="scientific">Kitasatospora nipponensis</name>
    <dbReference type="NCBI Taxonomy" id="258049"/>
    <lineage>
        <taxon>Bacteria</taxon>
        <taxon>Bacillati</taxon>
        <taxon>Actinomycetota</taxon>
        <taxon>Actinomycetes</taxon>
        <taxon>Kitasatosporales</taxon>
        <taxon>Streptomycetaceae</taxon>
        <taxon>Kitasatospora</taxon>
    </lineage>
</organism>
<name>A0ABP4GZD8_9ACTN</name>
<protein>
    <submittedName>
        <fullName evidence="2">Dual specificity protein phosphatase family protein</fullName>
    </submittedName>
</protein>
<evidence type="ECO:0000313" key="3">
    <source>
        <dbReference type="Proteomes" id="UP001500037"/>
    </source>
</evidence>
<reference evidence="3" key="1">
    <citation type="journal article" date="2019" name="Int. J. Syst. Evol. Microbiol.">
        <title>The Global Catalogue of Microorganisms (GCM) 10K type strain sequencing project: providing services to taxonomists for standard genome sequencing and annotation.</title>
        <authorList>
            <consortium name="The Broad Institute Genomics Platform"/>
            <consortium name="The Broad Institute Genome Sequencing Center for Infectious Disease"/>
            <person name="Wu L."/>
            <person name="Ma J."/>
        </authorList>
    </citation>
    <scope>NUCLEOTIDE SEQUENCE [LARGE SCALE GENOMIC DNA]</scope>
    <source>
        <strain evidence="3">JCM 13004</strain>
    </source>
</reference>
<dbReference type="InterPro" id="IPR000387">
    <property type="entry name" value="Tyr_Pase_dom"/>
</dbReference>
<sequence length="170" mass="18620">MKTRQRDRGAPEPQAPWNEVRPQLWQGGHFWTGPDGEVQTAVVGTEFDLVISLFTRPGHGPHPGVDHLISEIPDGPLTAEQLHSVQQLAVTAAEAVRNDRTVLVRCHSGYNRSGLVAAQTLIELGQDPATAIALIRQSRSPWALNNQTFEQYLRTGLDVAYLLAGLETPS</sequence>
<keyword evidence="3" id="KW-1185">Reference proteome</keyword>
<accession>A0ABP4GZD8</accession>
<dbReference type="RefSeq" id="WP_344442517.1">
    <property type="nucleotide sequence ID" value="NZ_BAAALF010000053.1"/>
</dbReference>
<comment type="caution">
    <text evidence="2">The sequence shown here is derived from an EMBL/GenBank/DDBJ whole genome shotgun (WGS) entry which is preliminary data.</text>
</comment>
<dbReference type="InterPro" id="IPR029021">
    <property type="entry name" value="Prot-tyrosine_phosphatase-like"/>
</dbReference>
<evidence type="ECO:0000259" key="1">
    <source>
        <dbReference type="PROSITE" id="PS50056"/>
    </source>
</evidence>
<evidence type="ECO:0000313" key="2">
    <source>
        <dbReference type="EMBL" id="GAA1240604.1"/>
    </source>
</evidence>
<dbReference type="Proteomes" id="UP001500037">
    <property type="component" value="Unassembled WGS sequence"/>
</dbReference>
<dbReference type="SUPFAM" id="SSF52799">
    <property type="entry name" value="(Phosphotyrosine protein) phosphatases II"/>
    <property type="match status" value="1"/>
</dbReference>
<gene>
    <name evidence="2" type="ORF">GCM10009665_34340</name>
</gene>
<dbReference type="PROSITE" id="PS50056">
    <property type="entry name" value="TYR_PHOSPHATASE_2"/>
    <property type="match status" value="1"/>
</dbReference>
<dbReference type="Gene3D" id="3.90.190.10">
    <property type="entry name" value="Protein tyrosine phosphatase superfamily"/>
    <property type="match status" value="1"/>
</dbReference>
<dbReference type="EMBL" id="BAAALF010000053">
    <property type="protein sequence ID" value="GAA1240604.1"/>
    <property type="molecule type" value="Genomic_DNA"/>
</dbReference>
<feature type="domain" description="Tyrosine specific protein phosphatases" evidence="1">
    <location>
        <begin position="83"/>
        <end position="150"/>
    </location>
</feature>